<evidence type="ECO:0000256" key="3">
    <source>
        <dbReference type="ARBA" id="ARBA00023002"/>
    </source>
</evidence>
<proteinExistence type="inferred from homology"/>
<dbReference type="InterPro" id="IPR001128">
    <property type="entry name" value="Cyt_P450"/>
</dbReference>
<evidence type="ECO:0000256" key="5">
    <source>
        <dbReference type="PIRSR" id="PIRSR602401-1"/>
    </source>
</evidence>
<evidence type="ECO:0000313" key="7">
    <source>
        <dbReference type="EMBL" id="KKY28284.1"/>
    </source>
</evidence>
<dbReference type="PROSITE" id="PS00086">
    <property type="entry name" value="CYTOCHROME_P450"/>
    <property type="match status" value="1"/>
</dbReference>
<dbReference type="InterPro" id="IPR002401">
    <property type="entry name" value="Cyt_P450_E_grp-I"/>
</dbReference>
<evidence type="ECO:0000256" key="2">
    <source>
        <dbReference type="ARBA" id="ARBA00022723"/>
    </source>
</evidence>
<dbReference type="GO" id="GO:0004497">
    <property type="term" value="F:monooxygenase activity"/>
    <property type="evidence" value="ECO:0007669"/>
    <property type="project" value="UniProtKB-KW"/>
</dbReference>
<reference evidence="7 8" key="1">
    <citation type="submission" date="2015-05" db="EMBL/GenBank/DDBJ databases">
        <title>Distinctive expansion of gene families associated with plant cell wall degradation and secondary metabolism in the genomes of grapevine trunk pathogens.</title>
        <authorList>
            <person name="Lawrence D.P."/>
            <person name="Travadon R."/>
            <person name="Rolshausen P.E."/>
            <person name="Baumgartner K."/>
        </authorList>
    </citation>
    <scope>NUCLEOTIDE SEQUENCE [LARGE SCALE GENOMIC DNA]</scope>
    <source>
        <strain evidence="7">UCRPC4</strain>
    </source>
</reference>
<evidence type="ECO:0000256" key="6">
    <source>
        <dbReference type="RuleBase" id="RU000461"/>
    </source>
</evidence>
<dbReference type="PANTHER" id="PTHR46300">
    <property type="entry name" value="P450, PUTATIVE (EUROFUNG)-RELATED-RELATED"/>
    <property type="match status" value="1"/>
</dbReference>
<keyword evidence="2 5" id="KW-0479">Metal-binding</keyword>
<keyword evidence="5 6" id="KW-0349">Heme</keyword>
<evidence type="ECO:0000256" key="4">
    <source>
        <dbReference type="ARBA" id="ARBA00023004"/>
    </source>
</evidence>
<dbReference type="PRINTS" id="PR00463">
    <property type="entry name" value="EP450I"/>
</dbReference>
<keyword evidence="4 5" id="KW-0408">Iron</keyword>
<dbReference type="GO" id="GO:0005506">
    <property type="term" value="F:iron ion binding"/>
    <property type="evidence" value="ECO:0007669"/>
    <property type="project" value="InterPro"/>
</dbReference>
<protein>
    <submittedName>
        <fullName evidence="7">Putative cytochrome p450</fullName>
    </submittedName>
</protein>
<evidence type="ECO:0000256" key="1">
    <source>
        <dbReference type="ARBA" id="ARBA00010617"/>
    </source>
</evidence>
<organism evidence="7 8">
    <name type="scientific">Phaeomoniella chlamydospora</name>
    <name type="common">Phaeoacremonium chlamydosporum</name>
    <dbReference type="NCBI Taxonomy" id="158046"/>
    <lineage>
        <taxon>Eukaryota</taxon>
        <taxon>Fungi</taxon>
        <taxon>Dikarya</taxon>
        <taxon>Ascomycota</taxon>
        <taxon>Pezizomycotina</taxon>
        <taxon>Eurotiomycetes</taxon>
        <taxon>Chaetothyriomycetidae</taxon>
        <taxon>Phaeomoniellales</taxon>
        <taxon>Phaeomoniellaceae</taxon>
        <taxon>Phaeomoniella</taxon>
    </lineage>
</organism>
<dbReference type="Gene3D" id="1.10.630.10">
    <property type="entry name" value="Cytochrome P450"/>
    <property type="match status" value="1"/>
</dbReference>
<keyword evidence="6" id="KW-0503">Monooxygenase</keyword>
<keyword evidence="8" id="KW-1185">Reference proteome</keyword>
<dbReference type="AlphaFoldDB" id="A0A0G2F1T6"/>
<dbReference type="InterPro" id="IPR036396">
    <property type="entry name" value="Cyt_P450_sf"/>
</dbReference>
<comment type="similarity">
    <text evidence="1 6">Belongs to the cytochrome P450 family.</text>
</comment>
<dbReference type="PANTHER" id="PTHR46300:SF5">
    <property type="entry name" value="CYTOCHROME P450"/>
    <property type="match status" value="1"/>
</dbReference>
<gene>
    <name evidence="7" type="ORF">UCRPC4_g00630</name>
</gene>
<dbReference type="Proteomes" id="UP000053317">
    <property type="component" value="Unassembled WGS sequence"/>
</dbReference>
<sequence>MLKVREREDAGIHTKNFCLDIFKKQEKVGFTDDWASYVSGTLLEAGFDTTASIFLTFAVAMINFPEVQKRAQAEVDAICGNRLPTMADEPNMQYIISVLSSKRLFGIFRLAFSALCPMLLPMQTLTTGYHFPAKTGMMINVWAFNNNPERYPNPRVFDPMRHINDYTRAQVSATLIDPWKRNHFTFGVGRRVCPGLNIVEQSLFLGIAYMLWAFTITSELDANGGLIPVSTEVVT</sequence>
<accession>A0A0G2F1T6</accession>
<dbReference type="Pfam" id="PF00067">
    <property type="entry name" value="p450"/>
    <property type="match status" value="1"/>
</dbReference>
<comment type="caution">
    <text evidence="7">The sequence shown here is derived from an EMBL/GenBank/DDBJ whole genome shotgun (WGS) entry which is preliminary data.</text>
</comment>
<reference evidence="7 8" key="2">
    <citation type="submission" date="2015-05" db="EMBL/GenBank/DDBJ databases">
        <authorList>
            <person name="Morales-Cruz A."/>
            <person name="Amrine K.C."/>
            <person name="Cantu D."/>
        </authorList>
    </citation>
    <scope>NUCLEOTIDE SEQUENCE [LARGE SCALE GENOMIC DNA]</scope>
    <source>
        <strain evidence="7">UCRPC4</strain>
    </source>
</reference>
<dbReference type="EMBL" id="LCWF01000014">
    <property type="protein sequence ID" value="KKY28284.1"/>
    <property type="molecule type" value="Genomic_DNA"/>
</dbReference>
<dbReference type="GO" id="GO:0016705">
    <property type="term" value="F:oxidoreductase activity, acting on paired donors, with incorporation or reduction of molecular oxygen"/>
    <property type="evidence" value="ECO:0007669"/>
    <property type="project" value="InterPro"/>
</dbReference>
<dbReference type="OrthoDB" id="1103324at2759"/>
<dbReference type="InterPro" id="IPR017972">
    <property type="entry name" value="Cyt_P450_CS"/>
</dbReference>
<comment type="cofactor">
    <cofactor evidence="5">
        <name>heme</name>
        <dbReference type="ChEBI" id="CHEBI:30413"/>
    </cofactor>
</comment>
<keyword evidence="3 6" id="KW-0560">Oxidoreductase</keyword>
<dbReference type="InterPro" id="IPR050364">
    <property type="entry name" value="Cytochrome_P450_fung"/>
</dbReference>
<dbReference type="GO" id="GO:0020037">
    <property type="term" value="F:heme binding"/>
    <property type="evidence" value="ECO:0007669"/>
    <property type="project" value="InterPro"/>
</dbReference>
<dbReference type="SUPFAM" id="SSF48264">
    <property type="entry name" value="Cytochrome P450"/>
    <property type="match status" value="1"/>
</dbReference>
<evidence type="ECO:0000313" key="8">
    <source>
        <dbReference type="Proteomes" id="UP000053317"/>
    </source>
</evidence>
<feature type="binding site" description="axial binding residue" evidence="5">
    <location>
        <position position="193"/>
    </location>
    <ligand>
        <name>heme</name>
        <dbReference type="ChEBI" id="CHEBI:30413"/>
    </ligand>
    <ligandPart>
        <name>Fe</name>
        <dbReference type="ChEBI" id="CHEBI:18248"/>
    </ligandPart>
</feature>
<name>A0A0G2F1T6_PHACM</name>